<name>A0A267EEP9_9PLAT</name>
<dbReference type="EMBL" id="NIVC01002272">
    <property type="protein sequence ID" value="PAA59367.1"/>
    <property type="molecule type" value="Genomic_DNA"/>
</dbReference>
<comment type="caution">
    <text evidence="1">The sequence shown here is derived from an EMBL/GenBank/DDBJ whole genome shotgun (WGS) entry which is preliminary data.</text>
</comment>
<keyword evidence="2" id="KW-1185">Reference proteome</keyword>
<evidence type="ECO:0000313" key="1">
    <source>
        <dbReference type="EMBL" id="PAA59367.1"/>
    </source>
</evidence>
<reference evidence="1 2" key="1">
    <citation type="submission" date="2017-06" db="EMBL/GenBank/DDBJ databases">
        <title>A platform for efficient transgenesis in Macrostomum lignano, a flatworm model organism for stem cell research.</title>
        <authorList>
            <person name="Berezikov E."/>
        </authorList>
    </citation>
    <scope>NUCLEOTIDE SEQUENCE [LARGE SCALE GENOMIC DNA]</scope>
    <source>
        <strain evidence="1">DV1</strain>
        <tissue evidence="1">Whole organism</tissue>
    </source>
</reference>
<protein>
    <submittedName>
        <fullName evidence="1">Uncharacterized protein</fullName>
    </submittedName>
</protein>
<accession>A0A267EEP9</accession>
<evidence type="ECO:0000313" key="2">
    <source>
        <dbReference type="Proteomes" id="UP000215902"/>
    </source>
</evidence>
<dbReference type="AlphaFoldDB" id="A0A267EEP9"/>
<gene>
    <name evidence="1" type="ORF">BOX15_Mlig028310g4</name>
</gene>
<dbReference type="Proteomes" id="UP000215902">
    <property type="component" value="Unassembled WGS sequence"/>
</dbReference>
<feature type="non-terminal residue" evidence="1">
    <location>
        <position position="1"/>
    </location>
</feature>
<proteinExistence type="predicted"/>
<sequence>ATAASESKMDNQNRALRYVIVPPPQQLRAETRCKLANLYRSPAPGNQVAQLLDRYPTAEQLEDSIFRHCQAQQRSGGVSFDQHQYLSLVSKVEDALTGRLSHQRQQLRAETRRKLANLYRSPAQGHHVTELLNRCPTAEQLEDCLFRYCHSRQQNGGVSFDKQKYLHAVSTMEGVLTGRLPLKPQQLQQMRVETRRKFANLYRSPAPGNLVADLLRQYPTVEQLEDLAFRRSQVQQQRSRASFDQQYLSIVSKLEDLLTGRLPPAQEQKLEQMLQQQQQREQQLRVETRRKLANLYRSPTPGNLVAQLLSRYPTAEQLEDFVFRRSQAHQRSGGASFDQQYLSLVSNLEGILTGRMLSLLPFDEREI</sequence>
<organism evidence="1 2">
    <name type="scientific">Macrostomum lignano</name>
    <dbReference type="NCBI Taxonomy" id="282301"/>
    <lineage>
        <taxon>Eukaryota</taxon>
        <taxon>Metazoa</taxon>
        <taxon>Spiralia</taxon>
        <taxon>Lophotrochozoa</taxon>
        <taxon>Platyhelminthes</taxon>
        <taxon>Rhabditophora</taxon>
        <taxon>Macrostomorpha</taxon>
        <taxon>Macrostomida</taxon>
        <taxon>Macrostomidae</taxon>
        <taxon>Macrostomum</taxon>
    </lineage>
</organism>